<gene>
    <name evidence="3" type="ORF">GB2207_00755</name>
</gene>
<evidence type="ECO:0000313" key="4">
    <source>
        <dbReference type="Proteomes" id="UP000005555"/>
    </source>
</evidence>
<dbReference type="Pfam" id="PF00092">
    <property type="entry name" value="VWA"/>
    <property type="match status" value="1"/>
</dbReference>
<dbReference type="CDD" id="cd01467">
    <property type="entry name" value="vWA_BatA_type"/>
    <property type="match status" value="1"/>
</dbReference>
<dbReference type="SUPFAM" id="SSF53300">
    <property type="entry name" value="vWA-like"/>
    <property type="match status" value="1"/>
</dbReference>
<keyword evidence="1" id="KW-0812">Transmembrane</keyword>
<dbReference type="eggNOG" id="COG2304">
    <property type="taxonomic scope" value="Bacteria"/>
</dbReference>
<keyword evidence="1" id="KW-1133">Transmembrane helix</keyword>
<evidence type="ECO:0000259" key="2">
    <source>
        <dbReference type="PROSITE" id="PS50234"/>
    </source>
</evidence>
<proteinExistence type="predicted"/>
<dbReference type="Proteomes" id="UP000005555">
    <property type="component" value="Unassembled WGS sequence"/>
</dbReference>
<feature type="transmembrane region" description="Helical" evidence="1">
    <location>
        <begin position="57"/>
        <end position="78"/>
    </location>
</feature>
<dbReference type="PANTHER" id="PTHR22550:SF18">
    <property type="entry name" value="VWFA DOMAIN-CONTAINING PROTEIN"/>
    <property type="match status" value="1"/>
</dbReference>
<feature type="transmembrane region" description="Helical" evidence="1">
    <location>
        <begin position="304"/>
        <end position="324"/>
    </location>
</feature>
<dbReference type="InterPro" id="IPR036465">
    <property type="entry name" value="vWFA_dom_sf"/>
</dbReference>
<feature type="domain" description="VWFA" evidence="2">
    <location>
        <begin position="91"/>
        <end position="285"/>
    </location>
</feature>
<evidence type="ECO:0000256" key="1">
    <source>
        <dbReference type="SAM" id="Phobius"/>
    </source>
</evidence>
<dbReference type="InterPro" id="IPR033881">
    <property type="entry name" value="vWA_BatA_type"/>
</dbReference>
<name>Q1YPM4_9GAMM</name>
<comment type="caution">
    <text evidence="3">The sequence shown here is derived from an EMBL/GenBank/DDBJ whole genome shotgun (WGS) entry which is preliminary data.</text>
</comment>
<evidence type="ECO:0000313" key="3">
    <source>
        <dbReference type="EMBL" id="EAS46147.1"/>
    </source>
</evidence>
<keyword evidence="4" id="KW-1185">Reference proteome</keyword>
<dbReference type="Gene3D" id="3.40.50.410">
    <property type="entry name" value="von Willebrand factor, type A domain"/>
    <property type="match status" value="1"/>
</dbReference>
<protein>
    <submittedName>
        <fullName evidence="3">BatB protein, putative</fullName>
    </submittedName>
</protein>
<dbReference type="PANTHER" id="PTHR22550">
    <property type="entry name" value="SPORE GERMINATION PROTEIN"/>
    <property type="match status" value="1"/>
</dbReference>
<dbReference type="EMBL" id="AAPI01000009">
    <property type="protein sequence ID" value="EAS46147.1"/>
    <property type="molecule type" value="Genomic_DNA"/>
</dbReference>
<dbReference type="SMART" id="SM00327">
    <property type="entry name" value="VWA"/>
    <property type="match status" value="1"/>
</dbReference>
<accession>Q1YPM4</accession>
<reference evidence="3 4" key="1">
    <citation type="submission" date="2006-03" db="EMBL/GenBank/DDBJ databases">
        <authorList>
            <person name="Giovannoni S.J."/>
            <person name="Cho J.-C."/>
            <person name="Ferriera S."/>
            <person name="Johnson J."/>
            <person name="Kravitz S."/>
            <person name="Halpern A."/>
            <person name="Remington K."/>
            <person name="Beeson K."/>
            <person name="Tran B."/>
            <person name="Rogers Y.-H."/>
            <person name="Friedman R."/>
            <person name="Venter J.C."/>
        </authorList>
    </citation>
    <scope>NUCLEOTIDE SEQUENCE [LARGE SCALE GENOMIC DNA]</scope>
    <source>
        <strain evidence="3 4">HTCC2207</strain>
    </source>
</reference>
<feature type="transmembrane region" description="Helical" evidence="1">
    <location>
        <begin position="6"/>
        <end position="22"/>
    </location>
</feature>
<organism evidence="3 4">
    <name type="scientific">gamma proteobacterium HTCC2207</name>
    <dbReference type="NCBI Taxonomy" id="314287"/>
    <lineage>
        <taxon>Bacteria</taxon>
        <taxon>Pseudomonadati</taxon>
        <taxon>Pseudomonadota</taxon>
        <taxon>Gammaproteobacteria</taxon>
        <taxon>Cellvibrionales</taxon>
        <taxon>Porticoccaceae</taxon>
        <taxon>SAR92 clade</taxon>
    </lineage>
</organism>
<dbReference type="InterPro" id="IPR002035">
    <property type="entry name" value="VWF_A"/>
</dbReference>
<keyword evidence="1" id="KW-0472">Membrane</keyword>
<sequence>MLELIWPWALALAPLPFIYRWLRKPAEVRMRALRAPLLANAAGNSGSKATSSWRKSLLLLILSLIWLCTLLSIARPVWIGEPVSLPTSGRDILLAVDISGSMEREDMQLSGQTVNRLMAVKAVVGNFVTEREGDRLGLILFGEKAYLQTPLTFDRKTMQTLLYEAQLGFAGNGTAIGDAIGLSVKRLQQRPENHRVVILLTDGANNAGELDPLKAAELASSAKVKIYTIGVGAETQEAWGLFGKRVTNPSADLDEQTLTAIAEATGGQYFRARNPEELMAIYQELNRLEPIEQDAEIIRPVAALYHWPLALAFVISLLIGLTSGPRKSHA</sequence>
<dbReference type="STRING" id="314287.GB2207_00755"/>
<dbReference type="OrthoDB" id="6206554at2"/>
<dbReference type="HOGENOM" id="CLU_024570_0_1_6"/>
<dbReference type="InterPro" id="IPR050768">
    <property type="entry name" value="UPF0353/GerABKA_families"/>
</dbReference>
<dbReference type="AlphaFoldDB" id="Q1YPM4"/>
<dbReference type="PROSITE" id="PS50234">
    <property type="entry name" value="VWFA"/>
    <property type="match status" value="1"/>
</dbReference>